<organism evidence="2">
    <name type="scientific">Timema genevievae</name>
    <name type="common">Walking stick</name>
    <dbReference type="NCBI Taxonomy" id="629358"/>
    <lineage>
        <taxon>Eukaryota</taxon>
        <taxon>Metazoa</taxon>
        <taxon>Ecdysozoa</taxon>
        <taxon>Arthropoda</taxon>
        <taxon>Hexapoda</taxon>
        <taxon>Insecta</taxon>
        <taxon>Pterygota</taxon>
        <taxon>Neoptera</taxon>
        <taxon>Polyneoptera</taxon>
        <taxon>Phasmatodea</taxon>
        <taxon>Timematodea</taxon>
        <taxon>Timematoidea</taxon>
        <taxon>Timematidae</taxon>
        <taxon>Timema</taxon>
    </lineage>
</organism>
<name>A0A7R9JNH9_TIMGE</name>
<feature type="compositionally biased region" description="Low complexity" evidence="1">
    <location>
        <begin position="26"/>
        <end position="35"/>
    </location>
</feature>
<feature type="compositionally biased region" description="Low complexity" evidence="1">
    <location>
        <begin position="303"/>
        <end position="313"/>
    </location>
</feature>
<feature type="compositionally biased region" description="Polar residues" evidence="1">
    <location>
        <begin position="1"/>
        <end position="22"/>
    </location>
</feature>
<feature type="region of interest" description="Disordered" evidence="1">
    <location>
        <begin position="71"/>
        <end position="110"/>
    </location>
</feature>
<sequence>MTATTTHSMIQGTSPNFSTVTHNLRRAGGSRSSPARPYILEEDADYQHAYQSGKVHQGEEPAPEMRRYAKHGETEELSARRCGAPQHRVHNAPGEKSHEEQGQHPRKLPDGLASAVRARKLGEYGRVEEGRLASNAAVVSELCGHADPSPRLGSLWRQPRFIHWIRGYAHTPARDFGLLEVIFASHVCKHREDLILKNKPMTTQLPNGSQTVPSNMISIVEHGHYPRWSGWESLAGRVRALLRMDEEGKLGQEESPGGRWVLPVPLPPVSPPSCRNFRELLFYLFAIWTLDIFGGSTIKKESGSSGDGSARGSTCPRPPAHSGTDLTLGRGHHTRNTASYTKPRVSSCAMTAR</sequence>
<dbReference type="EMBL" id="OE839201">
    <property type="protein sequence ID" value="CAD7586133.1"/>
    <property type="molecule type" value="Genomic_DNA"/>
</dbReference>
<feature type="compositionally biased region" description="Basic and acidic residues" evidence="1">
    <location>
        <begin position="93"/>
        <end position="109"/>
    </location>
</feature>
<feature type="region of interest" description="Disordered" evidence="1">
    <location>
        <begin position="1"/>
        <end position="35"/>
    </location>
</feature>
<accession>A0A7R9JNH9</accession>
<dbReference type="AlphaFoldDB" id="A0A7R9JNH9"/>
<protein>
    <submittedName>
        <fullName evidence="2">Uncharacterized protein</fullName>
    </submittedName>
</protein>
<gene>
    <name evidence="2" type="ORF">TGEB3V08_LOCUS556</name>
</gene>
<reference evidence="2" key="1">
    <citation type="submission" date="2020-11" db="EMBL/GenBank/DDBJ databases">
        <authorList>
            <person name="Tran Van P."/>
        </authorList>
    </citation>
    <scope>NUCLEOTIDE SEQUENCE</scope>
</reference>
<evidence type="ECO:0000313" key="2">
    <source>
        <dbReference type="EMBL" id="CAD7586133.1"/>
    </source>
</evidence>
<feature type="region of interest" description="Disordered" evidence="1">
    <location>
        <begin position="300"/>
        <end position="353"/>
    </location>
</feature>
<proteinExistence type="predicted"/>
<evidence type="ECO:0000256" key="1">
    <source>
        <dbReference type="SAM" id="MobiDB-lite"/>
    </source>
</evidence>